<dbReference type="GO" id="GO:0003785">
    <property type="term" value="F:actin monomer binding"/>
    <property type="evidence" value="ECO:0007669"/>
    <property type="project" value="TreeGrafter"/>
</dbReference>
<evidence type="ECO:0000256" key="4">
    <source>
        <dbReference type="ARBA" id="ARBA00022737"/>
    </source>
</evidence>
<evidence type="ECO:0000313" key="9">
    <source>
        <dbReference type="EMBL" id="OTF69873.1"/>
    </source>
</evidence>
<dbReference type="OrthoDB" id="10006997at2759"/>
<feature type="domain" description="ADF-H" evidence="8">
    <location>
        <begin position="1"/>
        <end position="41"/>
    </location>
</feature>
<accession>A0A1Y3AQH4</accession>
<dbReference type="AlphaFoldDB" id="A0A1Y3AQH4"/>
<evidence type="ECO:0000256" key="3">
    <source>
        <dbReference type="ARBA" id="ARBA00022490"/>
    </source>
</evidence>
<evidence type="ECO:0000256" key="7">
    <source>
        <dbReference type="ARBA" id="ARBA00038532"/>
    </source>
</evidence>
<dbReference type="GO" id="GO:0030042">
    <property type="term" value="P:actin filament depolymerization"/>
    <property type="evidence" value="ECO:0007669"/>
    <property type="project" value="TreeGrafter"/>
</dbReference>
<dbReference type="Gene3D" id="3.40.20.10">
    <property type="entry name" value="Severin"/>
    <property type="match status" value="1"/>
</dbReference>
<keyword evidence="4" id="KW-0677">Repeat</keyword>
<comment type="similarity">
    <text evidence="2">Belongs to the actin-binding proteins ADF family. Twinfilin subfamily.</text>
</comment>
<evidence type="ECO:0000256" key="1">
    <source>
        <dbReference type="ARBA" id="ARBA00004245"/>
    </source>
</evidence>
<dbReference type="PROSITE" id="PS51263">
    <property type="entry name" value="ADF_H"/>
    <property type="match status" value="1"/>
</dbReference>
<keyword evidence="6" id="KW-0206">Cytoskeleton</keyword>
<dbReference type="PANTHER" id="PTHR13759:SF1">
    <property type="entry name" value="TWINFILIN"/>
    <property type="match status" value="1"/>
</dbReference>
<evidence type="ECO:0000313" key="10">
    <source>
        <dbReference type="Proteomes" id="UP000194236"/>
    </source>
</evidence>
<comment type="subunit">
    <text evidence="7">Interacts with G-actin; ADP-actin form.</text>
</comment>
<comment type="subcellular location">
    <subcellularLocation>
        <location evidence="1">Cytoplasm</location>
        <location evidence="1">Cytoskeleton</location>
    </subcellularLocation>
</comment>
<name>A0A1Y3AQH4_EURMA</name>
<keyword evidence="5" id="KW-0009">Actin-binding</keyword>
<protein>
    <submittedName>
        <fullName evidence="9">Twinfilin-2-B-like protein</fullName>
    </submittedName>
</protein>
<evidence type="ECO:0000256" key="6">
    <source>
        <dbReference type="ARBA" id="ARBA00023212"/>
    </source>
</evidence>
<evidence type="ECO:0000256" key="5">
    <source>
        <dbReference type="ARBA" id="ARBA00023203"/>
    </source>
</evidence>
<proteinExistence type="inferred from homology"/>
<reference evidence="9 10" key="1">
    <citation type="submission" date="2017-03" db="EMBL/GenBank/DDBJ databases">
        <title>Genome Survey of Euroglyphus maynei.</title>
        <authorList>
            <person name="Arlian L.G."/>
            <person name="Morgan M.S."/>
            <person name="Rider S.D."/>
        </authorList>
    </citation>
    <scope>NUCLEOTIDE SEQUENCE [LARGE SCALE GENOMIC DNA]</scope>
    <source>
        <strain evidence="9">Arlian Lab</strain>
        <tissue evidence="9">Whole body</tissue>
    </source>
</reference>
<dbReference type="Proteomes" id="UP000194236">
    <property type="component" value="Unassembled WGS sequence"/>
</dbReference>
<dbReference type="GO" id="GO:0005737">
    <property type="term" value="C:cytoplasm"/>
    <property type="evidence" value="ECO:0007669"/>
    <property type="project" value="TreeGrafter"/>
</dbReference>
<dbReference type="GO" id="GO:0051016">
    <property type="term" value="P:barbed-end actin filament capping"/>
    <property type="evidence" value="ECO:0007669"/>
    <property type="project" value="TreeGrafter"/>
</dbReference>
<organism evidence="9 10">
    <name type="scientific">Euroglyphus maynei</name>
    <name type="common">Mayne's house dust mite</name>
    <dbReference type="NCBI Taxonomy" id="6958"/>
    <lineage>
        <taxon>Eukaryota</taxon>
        <taxon>Metazoa</taxon>
        <taxon>Ecdysozoa</taxon>
        <taxon>Arthropoda</taxon>
        <taxon>Chelicerata</taxon>
        <taxon>Arachnida</taxon>
        <taxon>Acari</taxon>
        <taxon>Acariformes</taxon>
        <taxon>Sarcoptiformes</taxon>
        <taxon>Astigmata</taxon>
        <taxon>Psoroptidia</taxon>
        <taxon>Analgoidea</taxon>
        <taxon>Pyroglyphidae</taxon>
        <taxon>Pyroglyphinae</taxon>
        <taxon>Euroglyphus</taxon>
    </lineage>
</organism>
<evidence type="ECO:0000256" key="2">
    <source>
        <dbReference type="ARBA" id="ARBA00009557"/>
    </source>
</evidence>
<sequence>MVAASTKATLKNSFGSPLITMDLFIEDFDDLSVEKIFDQIQTRQHDKRQVQTIQELEHQKQQELEIMHKIEHCNLGRSGGALHFNCLLDQMAEMEVKKFQQGHYCCIRFIMSNDFTKVVFDGKLTLEDYPLLSKRWDYKQTEMHEQILLPEHFQPGYIVFRFRHFNPLDDYGESEERFVMVSYVPIDNTLPAKLRFSYSVNLNSMVEKMNDKLDNQVKYFEAGSLDEITVLRIFYLLYPSLDMDLYVTSKQQNEMIPALKFDKPTSRGRGPRRMIR</sequence>
<dbReference type="EMBL" id="MUJZ01068412">
    <property type="protein sequence ID" value="OTF69873.1"/>
    <property type="molecule type" value="Genomic_DNA"/>
</dbReference>
<dbReference type="InterPro" id="IPR002108">
    <property type="entry name" value="ADF-H"/>
</dbReference>
<evidence type="ECO:0000259" key="8">
    <source>
        <dbReference type="PROSITE" id="PS51263"/>
    </source>
</evidence>
<keyword evidence="10" id="KW-1185">Reference proteome</keyword>
<comment type="caution">
    <text evidence="9">The sequence shown here is derived from an EMBL/GenBank/DDBJ whole genome shotgun (WGS) entry which is preliminary data.</text>
</comment>
<gene>
    <name evidence="9" type="ORF">BLA29_006418</name>
</gene>
<dbReference type="GO" id="GO:0051015">
    <property type="term" value="F:actin filament binding"/>
    <property type="evidence" value="ECO:0007669"/>
    <property type="project" value="TreeGrafter"/>
</dbReference>
<dbReference type="PANTHER" id="PTHR13759">
    <property type="entry name" value="TWINFILIN"/>
    <property type="match status" value="1"/>
</dbReference>
<dbReference type="InterPro" id="IPR028458">
    <property type="entry name" value="Twinfilin"/>
</dbReference>
<keyword evidence="3" id="KW-0963">Cytoplasm</keyword>
<dbReference type="GO" id="GO:0005884">
    <property type="term" value="C:actin filament"/>
    <property type="evidence" value="ECO:0007669"/>
    <property type="project" value="TreeGrafter"/>
</dbReference>
<dbReference type="InterPro" id="IPR029006">
    <property type="entry name" value="ADF-H/Gelsolin-like_dom_sf"/>
</dbReference>
<dbReference type="SUPFAM" id="SSF55753">
    <property type="entry name" value="Actin depolymerizing proteins"/>
    <property type="match status" value="1"/>
</dbReference>